<gene>
    <name evidence="2" type="ORF">Ctob_004386</name>
</gene>
<reference evidence="3" key="1">
    <citation type="journal article" date="2015" name="PLoS Genet.">
        <title>Genome Sequence and Transcriptome Analyses of Chrysochromulina tobin: Metabolic Tools for Enhanced Algal Fitness in the Prominent Order Prymnesiales (Haptophyceae).</title>
        <authorList>
            <person name="Hovde B.T."/>
            <person name="Deodato C.R."/>
            <person name="Hunsperger H.M."/>
            <person name="Ryken S.A."/>
            <person name="Yost W."/>
            <person name="Jha R.K."/>
            <person name="Patterson J."/>
            <person name="Monnat R.J. Jr."/>
            <person name="Barlow S.B."/>
            <person name="Starkenburg S.R."/>
            <person name="Cattolico R.A."/>
        </authorList>
    </citation>
    <scope>NUCLEOTIDE SEQUENCE</scope>
    <source>
        <strain evidence="3">CCMP291</strain>
    </source>
</reference>
<name>A0A0M0JZQ1_9EUKA</name>
<sequence>MPEAKAVTLTLRQRIVIGLVPSTVPALVLIIALGIAVGIGELSESLGNASEQIAGGALLITYYKELFPNVMESGDSAVAAIIKGSTDKSTVILAKIAVTVLIVLSFSTSAILQTAAAGFPGLNPEESGSGTGAEHIFTPAETIAYFIGFFVDGVVLAYDDEPVACNLSLVKKMIMSLVFAIDNLLDGFGLVPVLKEAFGESWWVIMFVFAGCVIAGALTTAMLLHCIPSPLFHTCFLSLATTSILVGALELTPHGLSVHVCIGIVAVWFVLFVGDLVSESDEEEGEGAARASNWECNAVVTTEQIDKDLSRAGRLELGVHDDDAAAHREGLRQLLTA</sequence>
<evidence type="ECO:0000313" key="2">
    <source>
        <dbReference type="EMBL" id="KOO31817.1"/>
    </source>
</evidence>
<feature type="transmembrane region" description="Helical" evidence="1">
    <location>
        <begin position="92"/>
        <end position="116"/>
    </location>
</feature>
<dbReference type="EMBL" id="JWZX01001926">
    <property type="protein sequence ID" value="KOO31817.1"/>
    <property type="molecule type" value="Genomic_DNA"/>
</dbReference>
<keyword evidence="1" id="KW-0472">Membrane</keyword>
<feature type="transmembrane region" description="Helical" evidence="1">
    <location>
        <begin position="202"/>
        <end position="224"/>
    </location>
</feature>
<accession>A0A0M0JZQ1</accession>
<feature type="transmembrane region" description="Helical" evidence="1">
    <location>
        <begin position="170"/>
        <end position="190"/>
    </location>
</feature>
<keyword evidence="1" id="KW-0812">Transmembrane</keyword>
<evidence type="ECO:0000256" key="1">
    <source>
        <dbReference type="SAM" id="Phobius"/>
    </source>
</evidence>
<keyword evidence="3" id="KW-1185">Reference proteome</keyword>
<protein>
    <submittedName>
        <fullName evidence="2">Uncharacterized protein</fullName>
    </submittedName>
</protein>
<feature type="transmembrane region" description="Helical" evidence="1">
    <location>
        <begin position="231"/>
        <end position="249"/>
    </location>
</feature>
<evidence type="ECO:0000313" key="3">
    <source>
        <dbReference type="Proteomes" id="UP000037460"/>
    </source>
</evidence>
<feature type="transmembrane region" description="Helical" evidence="1">
    <location>
        <begin position="15"/>
        <end position="39"/>
    </location>
</feature>
<dbReference type="Proteomes" id="UP000037460">
    <property type="component" value="Unassembled WGS sequence"/>
</dbReference>
<dbReference type="AlphaFoldDB" id="A0A0M0JZQ1"/>
<feature type="transmembrane region" description="Helical" evidence="1">
    <location>
        <begin position="255"/>
        <end position="274"/>
    </location>
</feature>
<keyword evidence="1" id="KW-1133">Transmembrane helix</keyword>
<organism evidence="2 3">
    <name type="scientific">Chrysochromulina tobinii</name>
    <dbReference type="NCBI Taxonomy" id="1460289"/>
    <lineage>
        <taxon>Eukaryota</taxon>
        <taxon>Haptista</taxon>
        <taxon>Haptophyta</taxon>
        <taxon>Prymnesiophyceae</taxon>
        <taxon>Prymnesiales</taxon>
        <taxon>Chrysochromulinaceae</taxon>
        <taxon>Chrysochromulina</taxon>
    </lineage>
</organism>
<proteinExistence type="predicted"/>
<comment type="caution">
    <text evidence="2">The sequence shown here is derived from an EMBL/GenBank/DDBJ whole genome shotgun (WGS) entry which is preliminary data.</text>
</comment>